<proteinExistence type="predicted"/>
<gene>
    <name evidence="1" type="ORF">KSP40_PGU018056</name>
</gene>
<dbReference type="EMBL" id="JBBWWR010000020">
    <property type="protein sequence ID" value="KAK8939969.1"/>
    <property type="molecule type" value="Genomic_DNA"/>
</dbReference>
<dbReference type="CDD" id="cd07067">
    <property type="entry name" value="HP_PGM_like"/>
    <property type="match status" value="1"/>
</dbReference>
<protein>
    <recommendedName>
        <fullName evidence="3">Phosphoglycerate mutase-like protein</fullName>
    </recommendedName>
</protein>
<name>A0ABR2LHA6_9ASPA</name>
<sequence>MLTQRQHLFEAVHAVAYSNLLCTRRIFRPSAGLPEEIMRALNSSQASGVCSSLPCRRNPNLLPIRSVSVSTVKSDVDEEVSSADPLNRRRFILLRHAESILPDRFLRGAHDCLSLPLFCSDHDRPLSKIGKADAMSISRRLQQMGWIPELILSSDANRTKETLKVMQEYAKEFSLAEVHFIPSFYSIASMDGQTAEHLQKVICQYSRDDMLTVMCMGHNRGWEEAASMFCGSSIELKTCNAALLEATGKSWNEEFKS</sequence>
<dbReference type="PANTHER" id="PTHR47623">
    <property type="entry name" value="OS09G0287300 PROTEIN"/>
    <property type="match status" value="1"/>
</dbReference>
<dbReference type="InterPro" id="IPR029033">
    <property type="entry name" value="His_PPase_superfam"/>
</dbReference>
<dbReference type="Proteomes" id="UP001412067">
    <property type="component" value="Unassembled WGS sequence"/>
</dbReference>
<dbReference type="SUPFAM" id="SSF53254">
    <property type="entry name" value="Phosphoglycerate mutase-like"/>
    <property type="match status" value="1"/>
</dbReference>
<evidence type="ECO:0000313" key="1">
    <source>
        <dbReference type="EMBL" id="KAK8939969.1"/>
    </source>
</evidence>
<evidence type="ECO:0000313" key="2">
    <source>
        <dbReference type="Proteomes" id="UP001412067"/>
    </source>
</evidence>
<dbReference type="Gene3D" id="3.40.50.1240">
    <property type="entry name" value="Phosphoglycerate mutase-like"/>
    <property type="match status" value="1"/>
</dbReference>
<evidence type="ECO:0008006" key="3">
    <source>
        <dbReference type="Google" id="ProtNLM"/>
    </source>
</evidence>
<dbReference type="InterPro" id="IPR013078">
    <property type="entry name" value="His_Pase_superF_clade-1"/>
</dbReference>
<keyword evidence="2" id="KW-1185">Reference proteome</keyword>
<organism evidence="1 2">
    <name type="scientific">Platanthera guangdongensis</name>
    <dbReference type="NCBI Taxonomy" id="2320717"/>
    <lineage>
        <taxon>Eukaryota</taxon>
        <taxon>Viridiplantae</taxon>
        <taxon>Streptophyta</taxon>
        <taxon>Embryophyta</taxon>
        <taxon>Tracheophyta</taxon>
        <taxon>Spermatophyta</taxon>
        <taxon>Magnoliopsida</taxon>
        <taxon>Liliopsida</taxon>
        <taxon>Asparagales</taxon>
        <taxon>Orchidaceae</taxon>
        <taxon>Orchidoideae</taxon>
        <taxon>Orchideae</taxon>
        <taxon>Orchidinae</taxon>
        <taxon>Platanthera</taxon>
    </lineage>
</organism>
<reference evidence="1 2" key="1">
    <citation type="journal article" date="2022" name="Nat. Plants">
        <title>Genomes of leafy and leafless Platanthera orchids illuminate the evolution of mycoheterotrophy.</title>
        <authorList>
            <person name="Li M.H."/>
            <person name="Liu K.W."/>
            <person name="Li Z."/>
            <person name="Lu H.C."/>
            <person name="Ye Q.L."/>
            <person name="Zhang D."/>
            <person name="Wang J.Y."/>
            <person name="Li Y.F."/>
            <person name="Zhong Z.M."/>
            <person name="Liu X."/>
            <person name="Yu X."/>
            <person name="Liu D.K."/>
            <person name="Tu X.D."/>
            <person name="Liu B."/>
            <person name="Hao Y."/>
            <person name="Liao X.Y."/>
            <person name="Jiang Y.T."/>
            <person name="Sun W.H."/>
            <person name="Chen J."/>
            <person name="Chen Y.Q."/>
            <person name="Ai Y."/>
            <person name="Zhai J.W."/>
            <person name="Wu S.S."/>
            <person name="Zhou Z."/>
            <person name="Hsiao Y.Y."/>
            <person name="Wu W.L."/>
            <person name="Chen Y.Y."/>
            <person name="Lin Y.F."/>
            <person name="Hsu J.L."/>
            <person name="Li C.Y."/>
            <person name="Wang Z.W."/>
            <person name="Zhao X."/>
            <person name="Zhong W.Y."/>
            <person name="Ma X.K."/>
            <person name="Ma L."/>
            <person name="Huang J."/>
            <person name="Chen G.Z."/>
            <person name="Huang M.Z."/>
            <person name="Huang L."/>
            <person name="Peng D.H."/>
            <person name="Luo Y.B."/>
            <person name="Zou S.Q."/>
            <person name="Chen S.P."/>
            <person name="Lan S."/>
            <person name="Tsai W.C."/>
            <person name="Van de Peer Y."/>
            <person name="Liu Z.J."/>
        </authorList>
    </citation>
    <scope>NUCLEOTIDE SEQUENCE [LARGE SCALE GENOMIC DNA]</scope>
    <source>
        <strain evidence="1">Lor288</strain>
    </source>
</reference>
<dbReference type="PANTHER" id="PTHR47623:SF1">
    <property type="entry name" value="OS09G0287300 PROTEIN"/>
    <property type="match status" value="1"/>
</dbReference>
<accession>A0ABR2LHA6</accession>
<comment type="caution">
    <text evidence="1">The sequence shown here is derived from an EMBL/GenBank/DDBJ whole genome shotgun (WGS) entry which is preliminary data.</text>
</comment>